<comment type="caution">
    <text evidence="2">The sequence shown here is derived from an EMBL/GenBank/DDBJ whole genome shotgun (WGS) entry which is preliminary data.</text>
</comment>
<dbReference type="Pfam" id="PF16924">
    <property type="entry name" value="DpaA_N"/>
    <property type="match status" value="1"/>
</dbReference>
<dbReference type="STRING" id="1838280.A6M21_05320"/>
<keyword evidence="3" id="KW-1185">Reference proteome</keyword>
<evidence type="ECO:0000313" key="2">
    <source>
        <dbReference type="EMBL" id="OAT85889.1"/>
    </source>
</evidence>
<organism evidence="2 3">
    <name type="scientific">Desulfotomaculum copahuensis</name>
    <dbReference type="NCBI Taxonomy" id="1838280"/>
    <lineage>
        <taxon>Bacteria</taxon>
        <taxon>Bacillati</taxon>
        <taxon>Bacillota</taxon>
        <taxon>Clostridia</taxon>
        <taxon>Eubacteriales</taxon>
        <taxon>Desulfotomaculaceae</taxon>
        <taxon>Desulfotomaculum</taxon>
    </lineage>
</organism>
<dbReference type="NCBIfam" id="NF006162">
    <property type="entry name" value="PRK08306.1"/>
    <property type="match status" value="1"/>
</dbReference>
<name>A0A1B7LHY1_9FIRM</name>
<accession>A0A1B7LHY1</accession>
<dbReference type="Proteomes" id="UP000078532">
    <property type="component" value="Unassembled WGS sequence"/>
</dbReference>
<dbReference type="RefSeq" id="WP_066666629.1">
    <property type="nucleotide sequence ID" value="NZ_LYVF01000047.1"/>
</dbReference>
<dbReference type="InterPro" id="IPR036291">
    <property type="entry name" value="NAD(P)-bd_dom_sf"/>
</dbReference>
<reference evidence="2 3" key="1">
    <citation type="submission" date="2016-04" db="EMBL/GenBank/DDBJ databases">
        <authorList>
            <person name="Evans L.H."/>
            <person name="Alamgir A."/>
            <person name="Owens N."/>
            <person name="Weber N.D."/>
            <person name="Virtaneva K."/>
            <person name="Barbian K."/>
            <person name="Babar A."/>
            <person name="Rosenke K."/>
        </authorList>
    </citation>
    <scope>NUCLEOTIDE SEQUENCE [LARGE SCALE GENOMIC DNA]</scope>
    <source>
        <strain evidence="2 3">LMa1</strain>
    </source>
</reference>
<dbReference type="InterPro" id="IPR031629">
    <property type="entry name" value="DpaA_N"/>
</dbReference>
<dbReference type="AlphaFoldDB" id="A0A1B7LHY1"/>
<sequence length="306" mass="31623">MQPLLKGMTVAVLGGDAREAVLAGRLAALEAKLQVVGLPVEGPNITVCADPARALSGARAAVLPVPGINERGELYSAYPGRPLILTWDLLAVMPAGRPVFTGVARPQLKDMVNRANLHLVELMKMDEVAVLNAIPSAEGAIQLAMEKTSFTIHGCRALVLGYGRTGAVLAQKLQALGARVTVVARDPVQRARAFACGMESAGFAALTGLVRDAGLIFNTVPAMVLEETVLAAADREVLIIDLASAPGGTDFQAAGRLGVQAVLAPGLPGKVAPKTAGEILARVIARLLAEQLMRSPVTDAAEPASG</sequence>
<proteinExistence type="predicted"/>
<dbReference type="OrthoDB" id="8840764at2"/>
<dbReference type="EMBL" id="LYVF01000047">
    <property type="protein sequence ID" value="OAT85889.1"/>
    <property type="molecule type" value="Genomic_DNA"/>
</dbReference>
<dbReference type="SUPFAM" id="SSF51735">
    <property type="entry name" value="NAD(P)-binding Rossmann-fold domains"/>
    <property type="match status" value="1"/>
</dbReference>
<evidence type="ECO:0000259" key="1">
    <source>
        <dbReference type="Pfam" id="PF16924"/>
    </source>
</evidence>
<evidence type="ECO:0000313" key="3">
    <source>
        <dbReference type="Proteomes" id="UP000078532"/>
    </source>
</evidence>
<dbReference type="Gene3D" id="3.40.50.720">
    <property type="entry name" value="NAD(P)-binding Rossmann-like Domain"/>
    <property type="match status" value="1"/>
</dbReference>
<gene>
    <name evidence="2" type="ORF">A6M21_05320</name>
</gene>
<feature type="domain" description="Dipicolinate synthase subunit A N-terminal" evidence="1">
    <location>
        <begin position="10"/>
        <end position="123"/>
    </location>
</feature>
<dbReference type="Pfam" id="PF13241">
    <property type="entry name" value="NAD_binding_7"/>
    <property type="match status" value="1"/>
</dbReference>
<protein>
    <submittedName>
        <fullName evidence="2">Dipicolinic acid synthetase subunit A</fullName>
    </submittedName>
</protein>